<dbReference type="PANTHER" id="PTHR36766:SF30">
    <property type="entry name" value="TIR-NBS TYPE DISEASE RESISTANCE PROTEIN-RELATED"/>
    <property type="match status" value="1"/>
</dbReference>
<gene>
    <name evidence="6" type="ORF">KP509_03G041100</name>
</gene>
<feature type="signal peptide" evidence="3">
    <location>
        <begin position="1"/>
        <end position="22"/>
    </location>
</feature>
<dbReference type="OMA" id="RNEWENT"/>
<dbReference type="InterPro" id="IPR055414">
    <property type="entry name" value="LRR_R13L4/SHOC2-like"/>
</dbReference>
<feature type="chain" id="PRO_5035720467" description="NB-ARC domain-containing protein" evidence="3">
    <location>
        <begin position="23"/>
        <end position="1118"/>
    </location>
</feature>
<protein>
    <recommendedName>
        <fullName evidence="8">NB-ARC domain-containing protein</fullName>
    </recommendedName>
</protein>
<dbReference type="InterPro" id="IPR002182">
    <property type="entry name" value="NB-ARC"/>
</dbReference>
<dbReference type="PRINTS" id="PR00364">
    <property type="entry name" value="DISEASERSIST"/>
</dbReference>
<dbReference type="Gene3D" id="3.80.10.10">
    <property type="entry name" value="Ribonuclease Inhibitor"/>
    <property type="match status" value="3"/>
</dbReference>
<keyword evidence="1" id="KW-0150">Chloroplast</keyword>
<dbReference type="GO" id="GO:0006952">
    <property type="term" value="P:defense response"/>
    <property type="evidence" value="ECO:0007669"/>
    <property type="project" value="UniProtKB-KW"/>
</dbReference>
<evidence type="ECO:0000259" key="5">
    <source>
        <dbReference type="Pfam" id="PF23598"/>
    </source>
</evidence>
<dbReference type="Pfam" id="PF23598">
    <property type="entry name" value="LRR_14"/>
    <property type="match status" value="1"/>
</dbReference>
<keyword evidence="7" id="KW-1185">Reference proteome</keyword>
<dbReference type="Pfam" id="PF00931">
    <property type="entry name" value="NB-ARC"/>
    <property type="match status" value="1"/>
</dbReference>
<name>A0A8T2VAV9_CERRI</name>
<proteinExistence type="predicted"/>
<evidence type="ECO:0000256" key="2">
    <source>
        <dbReference type="ARBA" id="ARBA00022737"/>
    </source>
</evidence>
<keyword evidence="1" id="KW-0934">Plastid</keyword>
<dbReference type="Gene3D" id="3.40.50.300">
    <property type="entry name" value="P-loop containing nucleotide triphosphate hydrolases"/>
    <property type="match status" value="1"/>
</dbReference>
<feature type="domain" description="NB-ARC" evidence="4">
    <location>
        <begin position="305"/>
        <end position="464"/>
    </location>
</feature>
<dbReference type="InterPro" id="IPR027417">
    <property type="entry name" value="P-loop_NTPase"/>
</dbReference>
<evidence type="ECO:0000256" key="1">
    <source>
        <dbReference type="ARBA" id="ARBA00022528"/>
    </source>
</evidence>
<evidence type="ECO:0000313" key="6">
    <source>
        <dbReference type="EMBL" id="KAH7441509.1"/>
    </source>
</evidence>
<keyword evidence="2" id="KW-0677">Repeat</keyword>
<evidence type="ECO:0000259" key="4">
    <source>
        <dbReference type="Pfam" id="PF00931"/>
    </source>
</evidence>
<comment type="caution">
    <text evidence="6">The sequence shown here is derived from an EMBL/GenBank/DDBJ whole genome shotgun (WGS) entry which is preliminary data.</text>
</comment>
<dbReference type="InterPro" id="IPR032675">
    <property type="entry name" value="LRR_dom_sf"/>
</dbReference>
<dbReference type="SUPFAM" id="SSF52058">
    <property type="entry name" value="L domain-like"/>
    <property type="match status" value="2"/>
</dbReference>
<accession>A0A8T2VAV9</accession>
<dbReference type="Proteomes" id="UP000825935">
    <property type="component" value="Chromosome 3"/>
</dbReference>
<dbReference type="PANTHER" id="PTHR36766">
    <property type="entry name" value="PLANT BROAD-SPECTRUM MILDEW RESISTANCE PROTEIN RPW8"/>
    <property type="match status" value="1"/>
</dbReference>
<dbReference type="AlphaFoldDB" id="A0A8T2VAV9"/>
<dbReference type="SUPFAM" id="SSF52540">
    <property type="entry name" value="P-loop containing nucleoside triphosphate hydrolases"/>
    <property type="match status" value="1"/>
</dbReference>
<evidence type="ECO:0008006" key="8">
    <source>
        <dbReference type="Google" id="ProtNLM"/>
    </source>
</evidence>
<feature type="domain" description="Disease resistance R13L4/SHOC-2-like LRR" evidence="5">
    <location>
        <begin position="886"/>
        <end position="996"/>
    </location>
</feature>
<reference evidence="6" key="1">
    <citation type="submission" date="2021-08" db="EMBL/GenBank/DDBJ databases">
        <title>WGS assembly of Ceratopteris richardii.</title>
        <authorList>
            <person name="Marchant D.B."/>
            <person name="Chen G."/>
            <person name="Jenkins J."/>
            <person name="Shu S."/>
            <person name="Leebens-Mack J."/>
            <person name="Grimwood J."/>
            <person name="Schmutz J."/>
            <person name="Soltis P."/>
            <person name="Soltis D."/>
            <person name="Chen Z.-H."/>
        </authorList>
    </citation>
    <scope>NUCLEOTIDE SEQUENCE</scope>
    <source>
        <strain evidence="6">Whitten #5841</strain>
        <tissue evidence="6">Leaf</tissue>
    </source>
</reference>
<keyword evidence="3" id="KW-0732">Signal</keyword>
<evidence type="ECO:0000313" key="7">
    <source>
        <dbReference type="Proteomes" id="UP000825935"/>
    </source>
</evidence>
<evidence type="ECO:0000256" key="3">
    <source>
        <dbReference type="SAM" id="SignalP"/>
    </source>
</evidence>
<dbReference type="GO" id="GO:0043531">
    <property type="term" value="F:ADP binding"/>
    <property type="evidence" value="ECO:0007669"/>
    <property type="project" value="InterPro"/>
</dbReference>
<dbReference type="OrthoDB" id="2016095at2759"/>
<sequence>MIYRNEQCLIALVHLLCVHTRAKQMAGRIMKTVKSYARCWKAASPSDLSDPKLPFEVKLSLNEVKSMLDCVSDQLHYLEKNSSAPSSSQHALSKPYRGTQNVSDFMKSLPENMHTQAHATMKQLLSKLAIDTFGAVGAVHWLGLGCTFVGWTLDNLNNMSCNRETCLRLLRKTAYLLRKIVILWEQNNKSGEDAADDALERAAEIACQCAIMCTMELQEQSILLRFLGASTTEDAFVSLEKALDEATCYSNDSVLTRLNGNIPKRIQPTILADPLCIEIKQQEKIKQEAMDYFQNECNGSDHLVAFVLYGIGGAGKSTIGLKIFSEFQKIEEQLNDSGKHRCIRIELPAGVEQASLPVFQQAILGKLNPKQEPPKINDVTDGRAHLQSALKSAEFPVFLYVDNVLEGSHIVDLLPPAACFNPGSQLLVTTREATSVQFYMQDRLVIKRVKSISVNPLSADEARDFLGKLIRGGEAGREEIDVTVMGESTALNEVLKLCGGLHFALFLVAAYVRGQYMNEDRKRNDDTLWKNIASAMKSGEPFSSECNQMYGCLQFSIDTLPSKECKQAFLDIAFMIKNNMFSSLIVSPTVVKFPMDWGEMEQIFGLRHIDVLQSRSLLEMREVYHYSQVILMQPPHIYHHTRDTMKVPVMHDVLMQISMQMVKDGKHDIYISSSSELKELNQNAFQKVVGLARVEVEVDQLMMMSRLRYLLDVTIRGEREVVLRRLLVLQGKGSSVIHVRCPSLVHLYWWCNNETTDLEFLRDCTSLQRLQLTGWRHLSNVDALENMTTLTCIHFETCPNIQHPSRGLSKLTGLKELSLWTDTNKELYKNKLEGFPDCITLLKALNTLNLLDCENIEALPEQISALTALEVLGFNGSSKINTLPQGISSLIRLKTLSLNGCMGIESLPDGISGLKALQKLLLSGCLNLKSLPHGIASLTELQYLNLKSCKRLETLPDGISRLVNLQFLVVEGCSSLKSIPQGISSLTGLVVLASGFCEELRALPDAISGLSSLQILNLKGCKNLETLPDGVSRLTALKNLDLEECTSLRKLPDGISSLTALNTLSLNGCKKLNALPEGISALRALTTLKLERCSDLRSIPLGFSSLTRLQIYSWNWFD</sequence>
<dbReference type="EMBL" id="CM035408">
    <property type="protein sequence ID" value="KAH7441509.1"/>
    <property type="molecule type" value="Genomic_DNA"/>
</dbReference>
<organism evidence="6 7">
    <name type="scientific">Ceratopteris richardii</name>
    <name type="common">Triangle waterfern</name>
    <dbReference type="NCBI Taxonomy" id="49495"/>
    <lineage>
        <taxon>Eukaryota</taxon>
        <taxon>Viridiplantae</taxon>
        <taxon>Streptophyta</taxon>
        <taxon>Embryophyta</taxon>
        <taxon>Tracheophyta</taxon>
        <taxon>Polypodiopsida</taxon>
        <taxon>Polypodiidae</taxon>
        <taxon>Polypodiales</taxon>
        <taxon>Pteridineae</taxon>
        <taxon>Pteridaceae</taxon>
        <taxon>Parkerioideae</taxon>
        <taxon>Ceratopteris</taxon>
    </lineage>
</organism>